<dbReference type="EMBL" id="JBEXAE010000004">
    <property type="protein sequence ID" value="MET6991099.1"/>
    <property type="molecule type" value="Genomic_DNA"/>
</dbReference>
<dbReference type="Proteomes" id="UP001549799">
    <property type="component" value="Unassembled WGS sequence"/>
</dbReference>
<sequence length="183" mass="20914">MDNLETIFNDLKGAFDKDEPSYGHEARFIKKLNTQKTRSRRGWANGGWKPLLMAASIALLISLGVGFYIEQPTREQQIAEISPEASKTEFYFANLINEQTKHLQNESSPETKQMVEDAMLQLKKLETDYKKMEQDLLNGGNSKFILSAMVTNFQTRIALLQEVLQQIQQIQAINEKEKTSTLI</sequence>
<name>A0ABV2SVB1_9FLAO</name>
<comment type="caution">
    <text evidence="2">The sequence shown here is derived from an EMBL/GenBank/DDBJ whole genome shotgun (WGS) entry which is preliminary data.</text>
</comment>
<keyword evidence="3" id="KW-1185">Reference proteome</keyword>
<accession>A0ABV2SVB1</accession>
<gene>
    <name evidence="2" type="ORF">ABXZ36_10630</name>
</gene>
<proteinExistence type="predicted"/>
<organism evidence="2 3">
    <name type="scientific">Sediminicola arcticus</name>
    <dbReference type="NCBI Taxonomy" id="1574308"/>
    <lineage>
        <taxon>Bacteria</taxon>
        <taxon>Pseudomonadati</taxon>
        <taxon>Bacteroidota</taxon>
        <taxon>Flavobacteriia</taxon>
        <taxon>Flavobacteriales</taxon>
        <taxon>Flavobacteriaceae</taxon>
        <taxon>Sediminicola</taxon>
    </lineage>
</organism>
<keyword evidence="1" id="KW-1133">Transmembrane helix</keyword>
<evidence type="ECO:0000256" key="1">
    <source>
        <dbReference type="SAM" id="Phobius"/>
    </source>
</evidence>
<evidence type="ECO:0008006" key="4">
    <source>
        <dbReference type="Google" id="ProtNLM"/>
    </source>
</evidence>
<dbReference type="RefSeq" id="WP_354615504.1">
    <property type="nucleotide sequence ID" value="NZ_JBEXAE010000004.1"/>
</dbReference>
<keyword evidence="1" id="KW-0472">Membrane</keyword>
<protein>
    <recommendedName>
        <fullName evidence="4">DUF4179 domain-containing protein</fullName>
    </recommendedName>
</protein>
<keyword evidence="1" id="KW-0812">Transmembrane</keyword>
<feature type="transmembrane region" description="Helical" evidence="1">
    <location>
        <begin position="51"/>
        <end position="69"/>
    </location>
</feature>
<evidence type="ECO:0000313" key="3">
    <source>
        <dbReference type="Proteomes" id="UP001549799"/>
    </source>
</evidence>
<reference evidence="2 3" key="1">
    <citation type="submission" date="2024-07" db="EMBL/GenBank/DDBJ databases">
        <title>The genome sequence of type strain Sediminicola arcticus GDMCC 1.2805.</title>
        <authorList>
            <person name="Liu Y."/>
        </authorList>
    </citation>
    <scope>NUCLEOTIDE SEQUENCE [LARGE SCALE GENOMIC DNA]</scope>
    <source>
        <strain evidence="2 3">GDMCC 1.2805</strain>
    </source>
</reference>
<evidence type="ECO:0000313" key="2">
    <source>
        <dbReference type="EMBL" id="MET6991099.1"/>
    </source>
</evidence>